<dbReference type="EMBL" id="MCGO01000009">
    <property type="protein sequence ID" value="ORY49483.1"/>
    <property type="molecule type" value="Genomic_DNA"/>
</dbReference>
<dbReference type="Proteomes" id="UP000193642">
    <property type="component" value="Unassembled WGS sequence"/>
</dbReference>
<protein>
    <submittedName>
        <fullName evidence="1">Uncharacterized protein</fullName>
    </submittedName>
</protein>
<organism evidence="1 2">
    <name type="scientific">Rhizoclosmatium globosum</name>
    <dbReference type="NCBI Taxonomy" id="329046"/>
    <lineage>
        <taxon>Eukaryota</taxon>
        <taxon>Fungi</taxon>
        <taxon>Fungi incertae sedis</taxon>
        <taxon>Chytridiomycota</taxon>
        <taxon>Chytridiomycota incertae sedis</taxon>
        <taxon>Chytridiomycetes</taxon>
        <taxon>Chytridiales</taxon>
        <taxon>Chytriomycetaceae</taxon>
        <taxon>Rhizoclosmatium</taxon>
    </lineage>
</organism>
<gene>
    <name evidence="1" type="ORF">BCR33DRAFT_713793</name>
</gene>
<dbReference type="OrthoDB" id="2113943at2759"/>
<keyword evidence="2" id="KW-1185">Reference proteome</keyword>
<comment type="caution">
    <text evidence="1">The sequence shown here is derived from an EMBL/GenBank/DDBJ whole genome shotgun (WGS) entry which is preliminary data.</text>
</comment>
<proteinExistence type="predicted"/>
<evidence type="ECO:0000313" key="1">
    <source>
        <dbReference type="EMBL" id="ORY49483.1"/>
    </source>
</evidence>
<evidence type="ECO:0000313" key="2">
    <source>
        <dbReference type="Proteomes" id="UP000193642"/>
    </source>
</evidence>
<sequence length="166" mass="18103">MNRTLSPGGCLNLAYGTIDPSAGPVNFTLSSVGQLMNSTSIAQNATSFTFPNFADTYTIRHVWAPFPSISMDAFLAPCSIPNYDDISQLSTYSIVEPYAFKDLAQLQGKQIVYSVSISYTVGCPYPNLTANTAPLSYYVQLWGQSHKIKIGQPLAWKTIPIGVEFS</sequence>
<reference evidence="1 2" key="1">
    <citation type="submission" date="2016-07" db="EMBL/GenBank/DDBJ databases">
        <title>Pervasive Adenine N6-methylation of Active Genes in Fungi.</title>
        <authorList>
            <consortium name="DOE Joint Genome Institute"/>
            <person name="Mondo S.J."/>
            <person name="Dannebaum R.O."/>
            <person name="Kuo R.C."/>
            <person name="Labutti K."/>
            <person name="Haridas S."/>
            <person name="Kuo A."/>
            <person name="Salamov A."/>
            <person name="Ahrendt S.R."/>
            <person name="Lipzen A."/>
            <person name="Sullivan W."/>
            <person name="Andreopoulos W.B."/>
            <person name="Clum A."/>
            <person name="Lindquist E."/>
            <person name="Daum C."/>
            <person name="Ramamoorthy G.K."/>
            <person name="Gryganskyi A."/>
            <person name="Culley D."/>
            <person name="Magnuson J.K."/>
            <person name="James T.Y."/>
            <person name="O'Malley M.A."/>
            <person name="Stajich J.E."/>
            <person name="Spatafora J.W."/>
            <person name="Visel A."/>
            <person name="Grigoriev I.V."/>
        </authorList>
    </citation>
    <scope>NUCLEOTIDE SEQUENCE [LARGE SCALE GENOMIC DNA]</scope>
    <source>
        <strain evidence="1 2">JEL800</strain>
    </source>
</reference>
<dbReference type="AlphaFoldDB" id="A0A1Y2CR91"/>
<name>A0A1Y2CR91_9FUNG</name>
<accession>A0A1Y2CR91</accession>